<gene>
    <name evidence="2" type="ORF">CEPID_01185</name>
</gene>
<keyword evidence="3" id="KW-1185">Reference proteome</keyword>
<sequence>MIEHPMTVAKSHAWLIPATMASVAVVASLGLGTMGAMTASVTNDANTAGAGKLVMQEAGMEPGSVSCTSSDDSSNSAVCSSMNKYGGNLQMTPGLTEITTFKLSNIGSVAASSFTLTAGQCESVPVTSDMCNHMNIAIMDEGHQVFAGTAAELSNQAFTLAAPVKPGEGRAFTISTTLSKDVPNSAQGGSIKQPLTWTFTA</sequence>
<protein>
    <submittedName>
        <fullName evidence="2">Uncharacterized protein</fullName>
    </submittedName>
</protein>
<dbReference type="STRING" id="1050174.CEPID_01185"/>
<evidence type="ECO:0000256" key="1">
    <source>
        <dbReference type="SAM" id="Phobius"/>
    </source>
</evidence>
<dbReference type="RefSeq" id="WP_052843266.1">
    <property type="nucleotide sequence ID" value="NZ_CP011541.1"/>
</dbReference>
<dbReference type="PATRIC" id="fig|1050174.4.peg.239"/>
<organism evidence="2 3">
    <name type="scientific">Corynebacterium epidermidicanis</name>
    <dbReference type="NCBI Taxonomy" id="1050174"/>
    <lineage>
        <taxon>Bacteria</taxon>
        <taxon>Bacillati</taxon>
        <taxon>Actinomycetota</taxon>
        <taxon>Actinomycetes</taxon>
        <taxon>Mycobacteriales</taxon>
        <taxon>Corynebacteriaceae</taxon>
        <taxon>Corynebacterium</taxon>
    </lineage>
</organism>
<reference evidence="2 3" key="1">
    <citation type="submission" date="2015-05" db="EMBL/GenBank/DDBJ databases">
        <title>Complete genome sequence of Corynebacterium epidermidicanis DSM 45586, isolated from the skin of a dog suffering from pruritus.</title>
        <authorList>
            <person name="Ruckert C."/>
            <person name="Albersmeier A."/>
            <person name="Winkler A."/>
            <person name="Tauch A."/>
        </authorList>
    </citation>
    <scope>NUCLEOTIDE SEQUENCE [LARGE SCALE GENOMIC DNA]</scope>
    <source>
        <strain evidence="2 3">DSM 45586</strain>
    </source>
</reference>
<evidence type="ECO:0000313" key="3">
    <source>
        <dbReference type="Proteomes" id="UP000035368"/>
    </source>
</evidence>
<name>A0A0G3GLY3_9CORY</name>
<keyword evidence="1" id="KW-0472">Membrane</keyword>
<accession>A0A0G3GLY3</accession>
<dbReference type="OrthoDB" id="3689497at2"/>
<feature type="transmembrane region" description="Helical" evidence="1">
    <location>
        <begin position="12"/>
        <end position="31"/>
    </location>
</feature>
<dbReference type="EMBL" id="CP011541">
    <property type="protein sequence ID" value="AKK02124.1"/>
    <property type="molecule type" value="Genomic_DNA"/>
</dbReference>
<dbReference type="AlphaFoldDB" id="A0A0G3GLY3"/>
<proteinExistence type="predicted"/>
<dbReference type="KEGG" id="cei:CEPID_01185"/>
<evidence type="ECO:0000313" key="2">
    <source>
        <dbReference type="EMBL" id="AKK02124.1"/>
    </source>
</evidence>
<dbReference type="Proteomes" id="UP000035368">
    <property type="component" value="Chromosome"/>
</dbReference>
<keyword evidence="1" id="KW-1133">Transmembrane helix</keyword>
<keyword evidence="1" id="KW-0812">Transmembrane</keyword>